<dbReference type="InterPro" id="IPR050807">
    <property type="entry name" value="TransReg_Diox_bact_type"/>
</dbReference>
<keyword evidence="1" id="KW-0238">DNA-binding</keyword>
<dbReference type="RefSeq" id="WP_119135131.1">
    <property type="nucleotide sequence ID" value="NZ_QXXQ01000006.1"/>
</dbReference>
<evidence type="ECO:0000256" key="1">
    <source>
        <dbReference type="ARBA" id="ARBA00023125"/>
    </source>
</evidence>
<gene>
    <name evidence="3" type="ORF">D2N39_12545</name>
</gene>
<dbReference type="PANTHER" id="PTHR46797">
    <property type="entry name" value="HTH-TYPE TRANSCRIPTIONAL REGULATOR"/>
    <property type="match status" value="1"/>
</dbReference>
<protein>
    <submittedName>
        <fullName evidence="3">XRE family transcriptional regulator</fullName>
    </submittedName>
</protein>
<dbReference type="EMBL" id="QXXQ01000006">
    <property type="protein sequence ID" value="RID91526.1"/>
    <property type="molecule type" value="Genomic_DNA"/>
</dbReference>
<evidence type="ECO:0000259" key="2">
    <source>
        <dbReference type="PROSITE" id="PS50943"/>
    </source>
</evidence>
<accession>A0A398BWD5</accession>
<proteinExistence type="predicted"/>
<organism evidence="3 4">
    <name type="scientific">Gemmobacter lutimaris</name>
    <dbReference type="NCBI Taxonomy" id="2306023"/>
    <lineage>
        <taxon>Bacteria</taxon>
        <taxon>Pseudomonadati</taxon>
        <taxon>Pseudomonadota</taxon>
        <taxon>Alphaproteobacteria</taxon>
        <taxon>Rhodobacterales</taxon>
        <taxon>Paracoccaceae</taxon>
        <taxon>Gemmobacter</taxon>
    </lineage>
</organism>
<dbReference type="Proteomes" id="UP000266649">
    <property type="component" value="Unassembled WGS sequence"/>
</dbReference>
<sequence>MKLRIRELRKSNKLTGEQLADLVGISKGYVSELETGKKSPGADLLMRLADALHCEVHELFSGSQSERDTASLATHLEVMSQLSADDRRSIERAALGLLAKRNE</sequence>
<feature type="domain" description="HTH cro/C1-type" evidence="2">
    <location>
        <begin position="5"/>
        <end position="59"/>
    </location>
</feature>
<dbReference type="PROSITE" id="PS50943">
    <property type="entry name" value="HTH_CROC1"/>
    <property type="match status" value="1"/>
</dbReference>
<dbReference type="AlphaFoldDB" id="A0A398BWD5"/>
<dbReference type="CDD" id="cd00093">
    <property type="entry name" value="HTH_XRE"/>
    <property type="match status" value="1"/>
</dbReference>
<dbReference type="PANTHER" id="PTHR46797:SF1">
    <property type="entry name" value="METHYLPHOSPHONATE SYNTHASE"/>
    <property type="match status" value="1"/>
</dbReference>
<dbReference type="Pfam" id="PF01381">
    <property type="entry name" value="HTH_3"/>
    <property type="match status" value="1"/>
</dbReference>
<name>A0A398BWD5_9RHOB</name>
<keyword evidence="4" id="KW-1185">Reference proteome</keyword>
<dbReference type="GO" id="GO:0003700">
    <property type="term" value="F:DNA-binding transcription factor activity"/>
    <property type="evidence" value="ECO:0007669"/>
    <property type="project" value="TreeGrafter"/>
</dbReference>
<dbReference type="Gene3D" id="1.10.260.40">
    <property type="entry name" value="lambda repressor-like DNA-binding domains"/>
    <property type="match status" value="1"/>
</dbReference>
<evidence type="ECO:0000313" key="4">
    <source>
        <dbReference type="Proteomes" id="UP000266649"/>
    </source>
</evidence>
<reference evidence="3 4" key="1">
    <citation type="submission" date="2018-09" db="EMBL/GenBank/DDBJ databases">
        <title>Gemmobacter lutimaris sp. nov., a marine bacterium isolated from tidal flat.</title>
        <authorList>
            <person name="Lee D.W."/>
            <person name="Yoo Y."/>
            <person name="Kim J.-J."/>
            <person name="Kim B.S."/>
        </authorList>
    </citation>
    <scope>NUCLEOTIDE SEQUENCE [LARGE SCALE GENOMIC DNA]</scope>
    <source>
        <strain evidence="3 4">YJ-T1-11</strain>
    </source>
</reference>
<dbReference type="InterPro" id="IPR010982">
    <property type="entry name" value="Lambda_DNA-bd_dom_sf"/>
</dbReference>
<dbReference type="OrthoDB" id="9803379at2"/>
<comment type="caution">
    <text evidence="3">The sequence shown here is derived from an EMBL/GenBank/DDBJ whole genome shotgun (WGS) entry which is preliminary data.</text>
</comment>
<evidence type="ECO:0000313" key="3">
    <source>
        <dbReference type="EMBL" id="RID91526.1"/>
    </source>
</evidence>
<dbReference type="SUPFAM" id="SSF47413">
    <property type="entry name" value="lambda repressor-like DNA-binding domains"/>
    <property type="match status" value="1"/>
</dbReference>
<dbReference type="SMART" id="SM00530">
    <property type="entry name" value="HTH_XRE"/>
    <property type="match status" value="1"/>
</dbReference>
<dbReference type="InterPro" id="IPR001387">
    <property type="entry name" value="Cro/C1-type_HTH"/>
</dbReference>
<dbReference type="GO" id="GO:0003677">
    <property type="term" value="F:DNA binding"/>
    <property type="evidence" value="ECO:0007669"/>
    <property type="project" value="UniProtKB-KW"/>
</dbReference>
<dbReference type="GO" id="GO:0005829">
    <property type="term" value="C:cytosol"/>
    <property type="evidence" value="ECO:0007669"/>
    <property type="project" value="TreeGrafter"/>
</dbReference>